<dbReference type="EMBL" id="JAWXXT010000001">
    <property type="protein sequence ID" value="MDX5978405.1"/>
    <property type="molecule type" value="Genomic_DNA"/>
</dbReference>
<gene>
    <name evidence="2" type="ORF">SIL78_12620</name>
</gene>
<proteinExistence type="predicted"/>
<accession>A0AAJ2VRL2</accession>
<dbReference type="AlphaFoldDB" id="A0AAJ2VRL2"/>
<comment type="caution">
    <text evidence="2">The sequence shown here is derived from an EMBL/GenBank/DDBJ whole genome shotgun (WGS) entry which is preliminary data.</text>
</comment>
<name>A0AAJ2VRL2_9GAMM</name>
<feature type="transmembrane region" description="Helical" evidence="1">
    <location>
        <begin position="12"/>
        <end position="32"/>
    </location>
</feature>
<reference evidence="2" key="1">
    <citation type="submission" date="2023-11" db="EMBL/GenBank/DDBJ databases">
        <title>MicrobeMod: A computational toolkit for identifying prokaryotic methylation and restriction-modification with nanopore sequencing.</title>
        <authorList>
            <person name="Crits-Christoph A."/>
            <person name="Kang S.C."/>
            <person name="Lee H."/>
            <person name="Ostrov N."/>
        </authorList>
    </citation>
    <scope>NUCLEOTIDE SEQUENCE</scope>
    <source>
        <strain evidence="2">ATCC BAA-953</strain>
    </source>
</reference>
<keyword evidence="1" id="KW-0812">Transmembrane</keyword>
<evidence type="ECO:0000313" key="2">
    <source>
        <dbReference type="EMBL" id="MDX5978405.1"/>
    </source>
</evidence>
<evidence type="ECO:0008006" key="4">
    <source>
        <dbReference type="Google" id="ProtNLM"/>
    </source>
</evidence>
<protein>
    <recommendedName>
        <fullName evidence="4">DUF2384 domain-containing protein</fullName>
    </recommendedName>
</protein>
<sequence>MPTFSPDTMAIILPLSILFAASLLFGVGLVWARFRDRQMQVCLQLERSAQAILDQIEPWAGSQAAAWEWYQTYPIAPLGGQTAEQLVAQGRTHEVMVYLAHIRQGGYA</sequence>
<dbReference type="Proteomes" id="UP001276761">
    <property type="component" value="Unassembled WGS sequence"/>
</dbReference>
<evidence type="ECO:0000256" key="1">
    <source>
        <dbReference type="SAM" id="Phobius"/>
    </source>
</evidence>
<evidence type="ECO:0000313" key="3">
    <source>
        <dbReference type="Proteomes" id="UP001276761"/>
    </source>
</evidence>
<keyword evidence="1" id="KW-0472">Membrane</keyword>
<dbReference type="RefSeq" id="WP_035537771.1">
    <property type="nucleotide sequence ID" value="NZ_JABASV010000013.1"/>
</dbReference>
<keyword evidence="1" id="KW-1133">Transmembrane helix</keyword>
<organism evidence="2 3">
    <name type="scientific">Vreelandella alkaliphila</name>
    <dbReference type="NCBI Taxonomy" id="272774"/>
    <lineage>
        <taxon>Bacteria</taxon>
        <taxon>Pseudomonadati</taxon>
        <taxon>Pseudomonadota</taxon>
        <taxon>Gammaproteobacteria</taxon>
        <taxon>Oceanospirillales</taxon>
        <taxon>Halomonadaceae</taxon>
        <taxon>Vreelandella</taxon>
    </lineage>
</organism>
<dbReference type="GeneID" id="303166356"/>